<evidence type="ECO:0000256" key="2">
    <source>
        <dbReference type="PIRSR" id="PIRSR006232-1"/>
    </source>
</evidence>
<name>A0A9X1Z9V6_9GAMM</name>
<dbReference type="SUPFAM" id="SSF51182">
    <property type="entry name" value="RmlC-like cupins"/>
    <property type="match status" value="1"/>
</dbReference>
<feature type="binding site" evidence="2">
    <location>
        <position position="101"/>
    </location>
    <ligand>
        <name>Fe cation</name>
        <dbReference type="ChEBI" id="CHEBI:24875"/>
    </ligand>
</feature>
<dbReference type="PANTHER" id="PTHR13903:SF8">
    <property type="entry name" value="PIRIN"/>
    <property type="match status" value="1"/>
</dbReference>
<dbReference type="InterPro" id="IPR011051">
    <property type="entry name" value="RmlC_Cupin_sf"/>
</dbReference>
<dbReference type="RefSeq" id="WP_248948764.1">
    <property type="nucleotide sequence ID" value="NZ_JAKILB010000002.1"/>
</dbReference>
<dbReference type="InterPro" id="IPR014710">
    <property type="entry name" value="RmlC-like_jellyroll"/>
</dbReference>
<reference evidence="6" key="1">
    <citation type="submission" date="2022-01" db="EMBL/GenBank/DDBJ databases">
        <title>Whole genome-based taxonomy of the Shewanellaceae.</title>
        <authorList>
            <person name="Martin-Rodriguez A.J."/>
        </authorList>
    </citation>
    <scope>NUCLEOTIDE SEQUENCE</scope>
    <source>
        <strain evidence="6">KCTC 23973</strain>
    </source>
</reference>
<evidence type="ECO:0000259" key="5">
    <source>
        <dbReference type="Pfam" id="PF05726"/>
    </source>
</evidence>
<evidence type="ECO:0000259" key="4">
    <source>
        <dbReference type="Pfam" id="PF02678"/>
    </source>
</evidence>
<dbReference type="PANTHER" id="PTHR13903">
    <property type="entry name" value="PIRIN-RELATED"/>
    <property type="match status" value="1"/>
</dbReference>
<keyword evidence="2" id="KW-0408">Iron</keyword>
<keyword evidence="2" id="KW-0479">Metal-binding</keyword>
<dbReference type="Pfam" id="PF05726">
    <property type="entry name" value="Pirin_C"/>
    <property type="match status" value="1"/>
</dbReference>
<feature type="domain" description="Pirin C-terminal" evidence="5">
    <location>
        <begin position="177"/>
        <end position="291"/>
    </location>
</feature>
<dbReference type="InterPro" id="IPR008778">
    <property type="entry name" value="Pirin_C_dom"/>
</dbReference>
<organism evidence="6 7">
    <name type="scientific">Shewanella pneumatophori</name>
    <dbReference type="NCBI Taxonomy" id="314092"/>
    <lineage>
        <taxon>Bacteria</taxon>
        <taxon>Pseudomonadati</taxon>
        <taxon>Pseudomonadota</taxon>
        <taxon>Gammaproteobacteria</taxon>
        <taxon>Alteromonadales</taxon>
        <taxon>Shewanellaceae</taxon>
        <taxon>Shewanella</taxon>
    </lineage>
</organism>
<evidence type="ECO:0000256" key="3">
    <source>
        <dbReference type="RuleBase" id="RU003457"/>
    </source>
</evidence>
<keyword evidence="7" id="KW-1185">Reference proteome</keyword>
<comment type="caution">
    <text evidence="6">The sequence shown here is derived from an EMBL/GenBank/DDBJ whole genome shotgun (WGS) entry which is preliminary data.</text>
</comment>
<dbReference type="Pfam" id="PF02678">
    <property type="entry name" value="Pirin"/>
    <property type="match status" value="1"/>
</dbReference>
<dbReference type="InterPro" id="IPR012093">
    <property type="entry name" value="Pirin"/>
</dbReference>
<feature type="domain" description="Pirin N-terminal" evidence="4">
    <location>
        <begin position="30"/>
        <end position="118"/>
    </location>
</feature>
<comment type="cofactor">
    <cofactor evidence="2">
        <name>Fe cation</name>
        <dbReference type="ChEBI" id="CHEBI:24875"/>
    </cofactor>
    <text evidence="2">Binds 1 Fe cation per subunit.</text>
</comment>
<protein>
    <submittedName>
        <fullName evidence="6">Pirin family protein</fullName>
    </submittedName>
</protein>
<feature type="binding site" evidence="2">
    <location>
        <position position="99"/>
    </location>
    <ligand>
        <name>Fe cation</name>
        <dbReference type="ChEBI" id="CHEBI:24875"/>
    </ligand>
</feature>
<gene>
    <name evidence="6" type="ORF">L2740_03690</name>
</gene>
<dbReference type="Gene3D" id="2.60.120.10">
    <property type="entry name" value="Jelly Rolls"/>
    <property type="match status" value="2"/>
</dbReference>
<evidence type="ECO:0000313" key="6">
    <source>
        <dbReference type="EMBL" id="MCL1137648.1"/>
    </source>
</evidence>
<comment type="similarity">
    <text evidence="1 3">Belongs to the pirin family.</text>
</comment>
<dbReference type="PIRSF" id="PIRSF006232">
    <property type="entry name" value="Pirin"/>
    <property type="match status" value="1"/>
</dbReference>
<dbReference type="EMBL" id="JAKILB010000002">
    <property type="protein sequence ID" value="MCL1137648.1"/>
    <property type="molecule type" value="Genomic_DNA"/>
</dbReference>
<evidence type="ECO:0000256" key="1">
    <source>
        <dbReference type="ARBA" id="ARBA00008416"/>
    </source>
</evidence>
<evidence type="ECO:0000313" key="7">
    <source>
        <dbReference type="Proteomes" id="UP001139293"/>
    </source>
</evidence>
<dbReference type="CDD" id="cd02909">
    <property type="entry name" value="cupin_pirin_N"/>
    <property type="match status" value="1"/>
</dbReference>
<dbReference type="Proteomes" id="UP001139293">
    <property type="component" value="Unassembled WGS sequence"/>
</dbReference>
<proteinExistence type="inferred from homology"/>
<feature type="binding site" evidence="2">
    <location>
        <position position="55"/>
    </location>
    <ligand>
        <name>Fe cation</name>
        <dbReference type="ChEBI" id="CHEBI:24875"/>
    </ligand>
</feature>
<feature type="binding site" evidence="2">
    <location>
        <position position="57"/>
    </location>
    <ligand>
        <name>Fe cation</name>
        <dbReference type="ChEBI" id="CHEBI:24875"/>
    </ligand>
</feature>
<sequence length="295" mass="32252">MKLLTQHQAHKAMDGDGVNIRRVADFSKLGLDPFLMIDEIKSDDKSDFIGGFPPHPHRGIETFTYILKGGFEHKDQLGNVNSIHAGDVQWMSTGSGVVHSEMPLADSNDGLHGFQIWLNMPAKDKMRPARYQDSGELVLPEFTEAGVHFKVLAGSWHFGEQTLISPLSELAGSAKIADITFKANAEVALNLGADNNDNQFVGVYVYRGALQQSSLTSREPNQQHVEFPAGQLLVVDSQTPLQLQAGGDGAGLLLLTGQAINETVVHMGPFVMNTQAEIRQAVEDYQMGRFGQINE</sequence>
<dbReference type="GO" id="GO:0046872">
    <property type="term" value="F:metal ion binding"/>
    <property type="evidence" value="ECO:0007669"/>
    <property type="project" value="UniProtKB-KW"/>
</dbReference>
<accession>A0A9X1Z9V6</accession>
<dbReference type="AlphaFoldDB" id="A0A9X1Z9V6"/>
<dbReference type="InterPro" id="IPR003829">
    <property type="entry name" value="Pirin_N_dom"/>
</dbReference>